<name>A0A699RH42_TANCI</name>
<dbReference type="AlphaFoldDB" id="A0A699RH42"/>
<organism evidence="1">
    <name type="scientific">Tanacetum cinerariifolium</name>
    <name type="common">Dalmatian daisy</name>
    <name type="synonym">Chrysanthemum cinerariifolium</name>
    <dbReference type="NCBI Taxonomy" id="118510"/>
    <lineage>
        <taxon>Eukaryota</taxon>
        <taxon>Viridiplantae</taxon>
        <taxon>Streptophyta</taxon>
        <taxon>Embryophyta</taxon>
        <taxon>Tracheophyta</taxon>
        <taxon>Spermatophyta</taxon>
        <taxon>Magnoliopsida</taxon>
        <taxon>eudicotyledons</taxon>
        <taxon>Gunneridae</taxon>
        <taxon>Pentapetalae</taxon>
        <taxon>asterids</taxon>
        <taxon>campanulids</taxon>
        <taxon>Asterales</taxon>
        <taxon>Asteraceae</taxon>
        <taxon>Asteroideae</taxon>
        <taxon>Anthemideae</taxon>
        <taxon>Anthemidinae</taxon>
        <taxon>Tanacetum</taxon>
    </lineage>
</organism>
<sequence length="93" mass="10399">TIAAPITTVAQVPKTSASRRSRGVVIQDPEETATTSVIVHSDIKYKDKDKGILIEEPKPLKWQAQIDMDEAFARQLEAELNANINWNKVIEQV</sequence>
<protein>
    <submittedName>
        <fullName evidence="1">Uncharacterized protein</fullName>
    </submittedName>
</protein>
<accession>A0A699RH42</accession>
<feature type="non-terminal residue" evidence="1">
    <location>
        <position position="1"/>
    </location>
</feature>
<evidence type="ECO:0000313" key="1">
    <source>
        <dbReference type="EMBL" id="GFC81921.1"/>
    </source>
</evidence>
<dbReference type="EMBL" id="BKCJ011081906">
    <property type="protein sequence ID" value="GFC81921.1"/>
    <property type="molecule type" value="Genomic_DNA"/>
</dbReference>
<gene>
    <name evidence="1" type="ORF">Tci_853891</name>
</gene>
<comment type="caution">
    <text evidence="1">The sequence shown here is derived from an EMBL/GenBank/DDBJ whole genome shotgun (WGS) entry which is preliminary data.</text>
</comment>
<proteinExistence type="predicted"/>
<reference evidence="1" key="1">
    <citation type="journal article" date="2019" name="Sci. Rep.">
        <title>Draft genome of Tanacetum cinerariifolium, the natural source of mosquito coil.</title>
        <authorList>
            <person name="Yamashiro T."/>
            <person name="Shiraishi A."/>
            <person name="Satake H."/>
            <person name="Nakayama K."/>
        </authorList>
    </citation>
    <scope>NUCLEOTIDE SEQUENCE</scope>
</reference>